<reference evidence="4" key="1">
    <citation type="journal article" date="2019" name="Int. J. Syst. Evol. Microbiol.">
        <title>The Global Catalogue of Microorganisms (GCM) 10K type strain sequencing project: providing services to taxonomists for standard genome sequencing and annotation.</title>
        <authorList>
            <consortium name="The Broad Institute Genomics Platform"/>
            <consortium name="The Broad Institute Genome Sequencing Center for Infectious Disease"/>
            <person name="Wu L."/>
            <person name="Ma J."/>
        </authorList>
    </citation>
    <scope>NUCLEOTIDE SEQUENCE [LARGE SCALE GENOMIC DNA]</scope>
    <source>
        <strain evidence="4">KCTC 42984</strain>
    </source>
</reference>
<dbReference type="EMBL" id="JBHRTQ010000002">
    <property type="protein sequence ID" value="MFC3172989.1"/>
    <property type="molecule type" value="Genomic_DNA"/>
</dbReference>
<sequence length="200" mass="22238">MSIFDKLASALLPPESAQDRANARQVAQTFAGDGDWLAIILEQHRQVEAFFTQAMVAPDGPSRTAALKRLGVLLTGHAIAEESVIYPAIADSEKGHAATAYHEQAAAKVELAHLERLDPMGKDWREKLEQIQRAVLHHVFEEEGTWFPELQQRLAGAERTRLTRRFMEEFERYTRGPSQHLAPMQMAAQQSGPGSAPMGK</sequence>
<evidence type="ECO:0000259" key="2">
    <source>
        <dbReference type="Pfam" id="PF01814"/>
    </source>
</evidence>
<dbReference type="Gene3D" id="1.20.120.520">
    <property type="entry name" value="nmb1532 protein domain like"/>
    <property type="match status" value="1"/>
</dbReference>
<dbReference type="PANTHER" id="PTHR35585:SF1">
    <property type="entry name" value="HHE DOMAIN PROTEIN (AFU_ORTHOLOGUE AFUA_4G00730)"/>
    <property type="match status" value="1"/>
</dbReference>
<evidence type="ECO:0000313" key="4">
    <source>
        <dbReference type="Proteomes" id="UP001595604"/>
    </source>
</evidence>
<comment type="caution">
    <text evidence="3">The sequence shown here is derived from an EMBL/GenBank/DDBJ whole genome shotgun (WGS) entry which is preliminary data.</text>
</comment>
<feature type="region of interest" description="Disordered" evidence="1">
    <location>
        <begin position="177"/>
        <end position="200"/>
    </location>
</feature>
<organism evidence="3 4">
    <name type="scientific">Novosphingobium bradum</name>
    <dbReference type="NCBI Taxonomy" id="1737444"/>
    <lineage>
        <taxon>Bacteria</taxon>
        <taxon>Pseudomonadati</taxon>
        <taxon>Pseudomonadota</taxon>
        <taxon>Alphaproteobacteria</taxon>
        <taxon>Sphingomonadales</taxon>
        <taxon>Sphingomonadaceae</taxon>
        <taxon>Novosphingobium</taxon>
    </lineage>
</organism>
<dbReference type="InterPro" id="IPR012312">
    <property type="entry name" value="Hemerythrin-like"/>
</dbReference>
<protein>
    <submittedName>
        <fullName evidence="3">Hemerythrin domain-containing protein</fullName>
    </submittedName>
</protein>
<name>A0ABV7IL77_9SPHN</name>
<dbReference type="RefSeq" id="WP_379508380.1">
    <property type="nucleotide sequence ID" value="NZ_JBHRTQ010000002.1"/>
</dbReference>
<evidence type="ECO:0000256" key="1">
    <source>
        <dbReference type="SAM" id="MobiDB-lite"/>
    </source>
</evidence>
<accession>A0ABV7IL77</accession>
<dbReference type="PANTHER" id="PTHR35585">
    <property type="entry name" value="HHE DOMAIN PROTEIN (AFU_ORTHOLOGUE AFUA_4G00730)"/>
    <property type="match status" value="1"/>
</dbReference>
<dbReference type="Pfam" id="PF01814">
    <property type="entry name" value="Hemerythrin"/>
    <property type="match status" value="1"/>
</dbReference>
<proteinExistence type="predicted"/>
<feature type="domain" description="Hemerythrin-like" evidence="2">
    <location>
        <begin position="38"/>
        <end position="150"/>
    </location>
</feature>
<evidence type="ECO:0000313" key="3">
    <source>
        <dbReference type="EMBL" id="MFC3172989.1"/>
    </source>
</evidence>
<keyword evidence="4" id="KW-1185">Reference proteome</keyword>
<gene>
    <name evidence="3" type="ORF">ACFOD9_01855</name>
</gene>
<dbReference type="Proteomes" id="UP001595604">
    <property type="component" value="Unassembled WGS sequence"/>
</dbReference>